<name>Q69IS3_ORYSJ</name>
<dbReference type="AlphaFoldDB" id="Q69IS3"/>
<feature type="compositionally biased region" description="Basic and acidic residues" evidence="1">
    <location>
        <begin position="27"/>
        <end position="45"/>
    </location>
</feature>
<accession>Q69IS3</accession>
<evidence type="ECO:0000256" key="1">
    <source>
        <dbReference type="SAM" id="MobiDB-lite"/>
    </source>
</evidence>
<feature type="region of interest" description="Disordered" evidence="1">
    <location>
        <begin position="27"/>
        <end position="64"/>
    </location>
</feature>
<evidence type="ECO:0000313" key="2">
    <source>
        <dbReference type="EMBL" id="BAD32108.1"/>
    </source>
</evidence>
<protein>
    <submittedName>
        <fullName evidence="2">Uncharacterized protein</fullName>
    </submittedName>
</protein>
<sequence length="64" mass="7274">MKVVATTRQRGGADGWRRHLRRERRGVRGLEETRGDKNGRPELKGMEGLTDVRGNRSSRGVRAM</sequence>
<proteinExistence type="predicted"/>
<organism evidence="2 3">
    <name type="scientific">Oryza sativa subsp. japonica</name>
    <name type="common">Rice</name>
    <dbReference type="NCBI Taxonomy" id="39947"/>
    <lineage>
        <taxon>Eukaryota</taxon>
        <taxon>Viridiplantae</taxon>
        <taxon>Streptophyta</taxon>
        <taxon>Embryophyta</taxon>
        <taxon>Tracheophyta</taxon>
        <taxon>Spermatophyta</taxon>
        <taxon>Magnoliopsida</taxon>
        <taxon>Liliopsida</taxon>
        <taxon>Poales</taxon>
        <taxon>Poaceae</taxon>
        <taxon>BOP clade</taxon>
        <taxon>Oryzoideae</taxon>
        <taxon>Oryzeae</taxon>
        <taxon>Oryzinae</taxon>
        <taxon>Oryza</taxon>
        <taxon>Oryza sativa</taxon>
    </lineage>
</organism>
<reference evidence="3" key="1">
    <citation type="journal article" date="2005" name="Nature">
        <title>The map-based sequence of the rice genome.</title>
        <authorList>
            <consortium name="International rice genome sequencing project (IRGSP)"/>
            <person name="Matsumoto T."/>
            <person name="Wu J."/>
            <person name="Kanamori H."/>
            <person name="Katayose Y."/>
            <person name="Fujisawa M."/>
            <person name="Namiki N."/>
            <person name="Mizuno H."/>
            <person name="Yamamoto K."/>
            <person name="Antonio B.A."/>
            <person name="Baba T."/>
            <person name="Sakata K."/>
            <person name="Nagamura Y."/>
            <person name="Aoki H."/>
            <person name="Arikawa K."/>
            <person name="Arita K."/>
            <person name="Bito T."/>
            <person name="Chiden Y."/>
            <person name="Fujitsuka N."/>
            <person name="Fukunaka R."/>
            <person name="Hamada M."/>
            <person name="Harada C."/>
            <person name="Hayashi A."/>
            <person name="Hijishita S."/>
            <person name="Honda M."/>
            <person name="Hosokawa S."/>
            <person name="Ichikawa Y."/>
            <person name="Idonuma A."/>
            <person name="Iijima M."/>
            <person name="Ikeda M."/>
            <person name="Ikeno M."/>
            <person name="Ito K."/>
            <person name="Ito S."/>
            <person name="Ito T."/>
            <person name="Ito Y."/>
            <person name="Ito Y."/>
            <person name="Iwabuchi A."/>
            <person name="Kamiya K."/>
            <person name="Karasawa W."/>
            <person name="Kurita K."/>
            <person name="Katagiri S."/>
            <person name="Kikuta A."/>
            <person name="Kobayashi H."/>
            <person name="Kobayashi N."/>
            <person name="Machita K."/>
            <person name="Maehara T."/>
            <person name="Masukawa M."/>
            <person name="Mizubayashi T."/>
            <person name="Mukai Y."/>
            <person name="Nagasaki H."/>
            <person name="Nagata Y."/>
            <person name="Naito S."/>
            <person name="Nakashima M."/>
            <person name="Nakama Y."/>
            <person name="Nakamichi Y."/>
            <person name="Nakamura M."/>
            <person name="Meguro A."/>
            <person name="Negishi M."/>
            <person name="Ohta I."/>
            <person name="Ohta T."/>
            <person name="Okamoto M."/>
            <person name="Ono N."/>
            <person name="Saji S."/>
            <person name="Sakaguchi M."/>
            <person name="Sakai K."/>
            <person name="Shibata M."/>
            <person name="Shimokawa T."/>
            <person name="Song J."/>
            <person name="Takazaki Y."/>
            <person name="Terasawa K."/>
            <person name="Tsugane M."/>
            <person name="Tsuji K."/>
            <person name="Ueda S."/>
            <person name="Waki K."/>
            <person name="Yamagata H."/>
            <person name="Yamamoto M."/>
            <person name="Yamamoto S."/>
            <person name="Yamane H."/>
            <person name="Yoshiki S."/>
            <person name="Yoshihara R."/>
            <person name="Yukawa K."/>
            <person name="Zhong H."/>
            <person name="Yano M."/>
            <person name="Yuan Q."/>
            <person name="Ouyang S."/>
            <person name="Liu J."/>
            <person name="Jones K.M."/>
            <person name="Gansberger K."/>
            <person name="Moffat K."/>
            <person name="Hill J."/>
            <person name="Bera J."/>
            <person name="Fadrosh D."/>
            <person name="Jin S."/>
            <person name="Johri S."/>
            <person name="Kim M."/>
            <person name="Overton L."/>
            <person name="Reardon M."/>
            <person name="Tsitrin T."/>
            <person name="Vuong H."/>
            <person name="Weaver B."/>
            <person name="Ciecko A."/>
            <person name="Tallon L."/>
            <person name="Jackson J."/>
            <person name="Pai G."/>
            <person name="Aken S.V."/>
            <person name="Utterback T."/>
            <person name="Reidmuller S."/>
            <person name="Feldblyum T."/>
            <person name="Hsiao J."/>
            <person name="Zismann V."/>
            <person name="Iobst S."/>
            <person name="de Vazeille A.R."/>
            <person name="Buell C.R."/>
            <person name="Ying K."/>
            <person name="Li Y."/>
            <person name="Lu T."/>
            <person name="Huang Y."/>
            <person name="Zhao Q."/>
            <person name="Feng Q."/>
            <person name="Zhang L."/>
            <person name="Zhu J."/>
            <person name="Weng Q."/>
            <person name="Mu J."/>
            <person name="Lu Y."/>
            <person name="Fan D."/>
            <person name="Liu Y."/>
            <person name="Guan J."/>
            <person name="Zhang Y."/>
            <person name="Yu S."/>
            <person name="Liu X."/>
            <person name="Zhang Y."/>
            <person name="Hong G."/>
            <person name="Han B."/>
            <person name="Choisne N."/>
            <person name="Demange N."/>
            <person name="Orjeda G."/>
            <person name="Samain S."/>
            <person name="Cattolico L."/>
            <person name="Pelletier E."/>
            <person name="Couloux A."/>
            <person name="Segurens B."/>
            <person name="Wincker P."/>
            <person name="D'Hont A."/>
            <person name="Scarpelli C."/>
            <person name="Weissenbach J."/>
            <person name="Salanoubat M."/>
            <person name="Quetier F."/>
            <person name="Yu Y."/>
            <person name="Kim H.R."/>
            <person name="Rambo T."/>
            <person name="Currie J."/>
            <person name="Collura K."/>
            <person name="Luo M."/>
            <person name="Yang T."/>
            <person name="Ammiraju J.S.S."/>
            <person name="Engler F."/>
            <person name="Soderlund C."/>
            <person name="Wing R.A."/>
            <person name="Palmer L.E."/>
            <person name="de la Bastide M."/>
            <person name="Spiegel L."/>
            <person name="Nascimento L."/>
            <person name="Zutavern T."/>
            <person name="O'Shaughnessy A."/>
            <person name="Dike S."/>
            <person name="Dedhia N."/>
            <person name="Preston R."/>
            <person name="Balija V."/>
            <person name="McCombie W.R."/>
            <person name="Chow T."/>
            <person name="Chen H."/>
            <person name="Chung M."/>
            <person name="Chen C."/>
            <person name="Shaw J."/>
            <person name="Wu H."/>
            <person name="Hsiao K."/>
            <person name="Chao Y."/>
            <person name="Chu M."/>
            <person name="Cheng C."/>
            <person name="Hour A."/>
            <person name="Lee P."/>
            <person name="Lin S."/>
            <person name="Lin Y."/>
            <person name="Liou J."/>
            <person name="Liu S."/>
            <person name="Hsing Y."/>
            <person name="Raghuvanshi S."/>
            <person name="Mohanty A."/>
            <person name="Bharti A.K."/>
            <person name="Gaur A."/>
            <person name="Gupta V."/>
            <person name="Kumar D."/>
            <person name="Ravi V."/>
            <person name="Vij S."/>
            <person name="Kapur A."/>
            <person name="Khurana P."/>
            <person name="Khurana P."/>
            <person name="Khurana J.P."/>
            <person name="Tyagi A.K."/>
            <person name="Gaikwad K."/>
            <person name="Singh A."/>
            <person name="Dalal V."/>
            <person name="Srivastava S."/>
            <person name="Dixit A."/>
            <person name="Pal A.K."/>
            <person name="Ghazi I.A."/>
            <person name="Yadav M."/>
            <person name="Pandit A."/>
            <person name="Bhargava A."/>
            <person name="Sureshbabu K."/>
            <person name="Batra K."/>
            <person name="Sharma T.R."/>
            <person name="Mohapatra T."/>
            <person name="Singh N.K."/>
            <person name="Messing J."/>
            <person name="Nelson A.B."/>
            <person name="Fuks G."/>
            <person name="Kavchok S."/>
            <person name="Keizer G."/>
            <person name="Linton E."/>
            <person name="Llaca V."/>
            <person name="Song R."/>
            <person name="Tanyolac B."/>
            <person name="Young S."/>
            <person name="Ho-Il K."/>
            <person name="Hahn J.H."/>
            <person name="Sangsakoo G."/>
            <person name="Vanavichit A."/>
            <person name="de Mattos Luiz.A.T."/>
            <person name="Zimmer P.D."/>
            <person name="Malone G."/>
            <person name="Dellagostin O."/>
            <person name="de Oliveira A.C."/>
            <person name="Bevan M."/>
            <person name="Bancroft I."/>
            <person name="Minx P."/>
            <person name="Cordum H."/>
            <person name="Wilson R."/>
            <person name="Cheng Z."/>
            <person name="Jin W."/>
            <person name="Jiang J."/>
            <person name="Leong S.A."/>
            <person name="Iwama H."/>
            <person name="Gojobori T."/>
            <person name="Itoh T."/>
            <person name="Niimura Y."/>
            <person name="Fujii Y."/>
            <person name="Habara T."/>
            <person name="Sakai H."/>
            <person name="Sato Y."/>
            <person name="Wilson G."/>
            <person name="Kumar K."/>
            <person name="McCouch S."/>
            <person name="Juretic N."/>
            <person name="Hoen D."/>
            <person name="Wright S."/>
            <person name="Bruskiewich R."/>
            <person name="Bureau T."/>
            <person name="Miyao A."/>
            <person name="Hirochika H."/>
            <person name="Nishikawa T."/>
            <person name="Kadowaki K."/>
            <person name="Sugiura M."/>
            <person name="Burr B."/>
            <person name="Sasaki T."/>
        </authorList>
    </citation>
    <scope>NUCLEOTIDE SEQUENCE [LARGE SCALE GENOMIC DNA]</scope>
    <source>
        <strain evidence="3">cv. Nipponbare</strain>
    </source>
</reference>
<dbReference type="Proteomes" id="UP000000763">
    <property type="component" value="Chromosome 7"/>
</dbReference>
<evidence type="ECO:0000313" key="3">
    <source>
        <dbReference type="Proteomes" id="UP000000763"/>
    </source>
</evidence>
<reference evidence="3" key="2">
    <citation type="journal article" date="2008" name="Nucleic Acids Res.">
        <title>The rice annotation project database (RAP-DB): 2008 update.</title>
        <authorList>
            <consortium name="The rice annotation project (RAP)"/>
        </authorList>
    </citation>
    <scope>GENOME REANNOTATION</scope>
    <source>
        <strain evidence="3">cv. Nipponbare</strain>
    </source>
</reference>
<gene>
    <name evidence="2" type="primary">B1042B08.30</name>
</gene>
<dbReference type="EMBL" id="AP006626">
    <property type="protein sequence ID" value="BAD32108.1"/>
    <property type="molecule type" value="Genomic_DNA"/>
</dbReference>